<dbReference type="GO" id="GO:0009279">
    <property type="term" value="C:cell outer membrane"/>
    <property type="evidence" value="ECO:0007669"/>
    <property type="project" value="UniProtKB-SubCell"/>
</dbReference>
<dbReference type="InterPro" id="IPR036942">
    <property type="entry name" value="Beta-barrel_TonB_sf"/>
</dbReference>
<comment type="subcellular location">
    <subcellularLocation>
        <location evidence="1 4">Cell outer membrane</location>
    </subcellularLocation>
</comment>
<dbReference type="EMBL" id="CP029480">
    <property type="protein sequence ID" value="AWV98761.1"/>
    <property type="molecule type" value="Genomic_DNA"/>
</dbReference>
<evidence type="ECO:0000259" key="7">
    <source>
        <dbReference type="Pfam" id="PF07715"/>
    </source>
</evidence>
<dbReference type="InterPro" id="IPR008969">
    <property type="entry name" value="CarboxyPept-like_regulatory"/>
</dbReference>
<dbReference type="KEGG" id="als:DJ013_11485"/>
<comment type="similarity">
    <text evidence="4">Belongs to the TonB-dependent receptor family.</text>
</comment>
<dbReference type="InterPro" id="IPR037066">
    <property type="entry name" value="Plug_dom_sf"/>
</dbReference>
<keyword evidence="9" id="KW-1185">Reference proteome</keyword>
<dbReference type="Pfam" id="PF00593">
    <property type="entry name" value="TonB_dep_Rec_b-barrel"/>
    <property type="match status" value="1"/>
</dbReference>
<evidence type="ECO:0000256" key="4">
    <source>
        <dbReference type="RuleBase" id="RU003357"/>
    </source>
</evidence>
<proteinExistence type="inferred from homology"/>
<feature type="chain" id="PRO_5016307262" evidence="5">
    <location>
        <begin position="19"/>
        <end position="885"/>
    </location>
</feature>
<evidence type="ECO:0000313" key="8">
    <source>
        <dbReference type="EMBL" id="AWV98761.1"/>
    </source>
</evidence>
<dbReference type="InterPro" id="IPR000531">
    <property type="entry name" value="Beta-barrel_TonB"/>
</dbReference>
<feature type="signal peptide" evidence="5">
    <location>
        <begin position="1"/>
        <end position="18"/>
    </location>
</feature>
<keyword evidence="4" id="KW-0798">TonB box</keyword>
<evidence type="ECO:0000259" key="6">
    <source>
        <dbReference type="Pfam" id="PF00593"/>
    </source>
</evidence>
<name>A0A2Z4GC65_9BACT</name>
<dbReference type="Proteomes" id="UP000249873">
    <property type="component" value="Chromosome"/>
</dbReference>
<evidence type="ECO:0000256" key="1">
    <source>
        <dbReference type="ARBA" id="ARBA00004442"/>
    </source>
</evidence>
<accession>A0A2Z4GC65</accession>
<feature type="domain" description="TonB-dependent receptor plug" evidence="7">
    <location>
        <begin position="245"/>
        <end position="320"/>
    </location>
</feature>
<dbReference type="Gene3D" id="2.40.170.20">
    <property type="entry name" value="TonB-dependent receptor, beta-barrel domain"/>
    <property type="match status" value="1"/>
</dbReference>
<keyword evidence="5" id="KW-0732">Signal</keyword>
<sequence>MKKVLSIFLCVISISASAQIEKQDFFIPASKNGMTLGQVAEEKRQEFGLEILFQNEGVKNTLIQDILVKRHFFDYVEDAFPGLIALRLKDQLYVVLENSLKSKLYDEDGNLNLFLRPLNAVTVKGRLVNKADYTPVNDAVVYNPDTKTGSMVDASGVFESNFYTDFLQLEIKHPGINKQSLAFIRNAAGEEAFLDIPLDTKLNYLEELRVTATKADANVSDHRSGIQKMSISTIKQIPTFLGEIDPIRSITTMPGVTSSGDLGAGYNVRGGETSQNLILQDGALIFNPSHLFGFFSSFNPDIIQSIQLLKGCGPSGYGGRVASVLDIQTRNGDVTKFKVKGGVGLISSRLTAEGPIQEGKSSFLISGRSSYSDWLIHQYDDIDLKNSTAKFNDISGKLFFTFGEDDILTITGYRSADDFRFGSSETYSWQTANVSSNWNHKISDKFRSDLVVASSNYKSSELSDDELFGYINNNQVNVLTGNLNFNYLKSEKYGLDFGVSANRYKILPGESRPNSVRSQSEALDIDTQYGLEFAAYVENSIDLTPKLGIDVGLRYAHFLRQGPGEIYTLNYAVRDGRLPSVSDTETFEKGDIVSESSGFEPRLSLRYSLQESSSIKMAFSRTQQFVQQVSPTISPSPIDYWVLSSNNLKPQRSNQFSVGYFNNFNENKLEASVEAFYNKTFNSLDYLDGVDLKLNPFYEAGLAQGVGEAYGLEFFLKKRGGLFNGWIAYTLSKSWRTFDSEFEGQSINDGARYPSTFDQPHQLSVVMNVNMPNRVVFSSNITYNSGRPITIPISKYSYDDLLSINNYSGRNQYRSPDYMRLDVSFAFNGKHLEDKFLSGDLIFSVFNLLSRKNAYAIWFDNTGQAFKTSVLASMFPSLTYNFSIN</sequence>
<evidence type="ECO:0000256" key="3">
    <source>
        <dbReference type="ARBA" id="ARBA00023237"/>
    </source>
</evidence>
<evidence type="ECO:0000256" key="2">
    <source>
        <dbReference type="ARBA" id="ARBA00023136"/>
    </source>
</evidence>
<keyword evidence="3" id="KW-0998">Cell outer membrane</keyword>
<dbReference type="Gene3D" id="2.170.130.10">
    <property type="entry name" value="TonB-dependent receptor, plug domain"/>
    <property type="match status" value="1"/>
</dbReference>
<gene>
    <name evidence="8" type="ORF">DJ013_11485</name>
</gene>
<reference evidence="8 9" key="1">
    <citation type="submission" date="2018-05" db="EMBL/GenBank/DDBJ databases">
        <title>Complete genome sequence of Arcticibacterium luteifluviistationis SM1504T, a cytophagaceae bacterium isolated from Arctic surface seawater.</title>
        <authorList>
            <person name="Li Y."/>
            <person name="Qin Q.-L."/>
        </authorList>
    </citation>
    <scope>NUCLEOTIDE SEQUENCE [LARGE SCALE GENOMIC DNA]</scope>
    <source>
        <strain evidence="8 9">SM1504</strain>
    </source>
</reference>
<dbReference type="Pfam" id="PF07715">
    <property type="entry name" value="Plug"/>
    <property type="match status" value="1"/>
</dbReference>
<dbReference type="RefSeq" id="WP_111371954.1">
    <property type="nucleotide sequence ID" value="NZ_CP029480.1"/>
</dbReference>
<dbReference type="SUPFAM" id="SSF49464">
    <property type="entry name" value="Carboxypeptidase regulatory domain-like"/>
    <property type="match status" value="1"/>
</dbReference>
<dbReference type="InterPro" id="IPR012910">
    <property type="entry name" value="Plug_dom"/>
</dbReference>
<protein>
    <submittedName>
        <fullName evidence="8">Uncharacterized protein</fullName>
    </submittedName>
</protein>
<dbReference type="SUPFAM" id="SSF56935">
    <property type="entry name" value="Porins"/>
    <property type="match status" value="1"/>
</dbReference>
<keyword evidence="2 4" id="KW-0472">Membrane</keyword>
<evidence type="ECO:0000256" key="5">
    <source>
        <dbReference type="SAM" id="SignalP"/>
    </source>
</evidence>
<dbReference type="OrthoDB" id="1111684at2"/>
<organism evidence="8 9">
    <name type="scientific">Arcticibacterium luteifluviistationis</name>
    <dbReference type="NCBI Taxonomy" id="1784714"/>
    <lineage>
        <taxon>Bacteria</taxon>
        <taxon>Pseudomonadati</taxon>
        <taxon>Bacteroidota</taxon>
        <taxon>Cytophagia</taxon>
        <taxon>Cytophagales</taxon>
        <taxon>Leadbetterellaceae</taxon>
        <taxon>Arcticibacterium</taxon>
    </lineage>
</organism>
<evidence type="ECO:0000313" key="9">
    <source>
        <dbReference type="Proteomes" id="UP000249873"/>
    </source>
</evidence>
<feature type="domain" description="TonB-dependent receptor-like beta-barrel" evidence="6">
    <location>
        <begin position="378"/>
        <end position="848"/>
    </location>
</feature>
<dbReference type="AlphaFoldDB" id="A0A2Z4GC65"/>